<gene>
    <name evidence="3" type="ORF">Q8947_02920</name>
</gene>
<protein>
    <submittedName>
        <fullName evidence="3">Helix-turn-helix transcriptional regulator</fullName>
    </submittedName>
</protein>
<dbReference type="RefSeq" id="WP_347286408.1">
    <property type="nucleotide sequence ID" value="NZ_JAUZQE010000004.1"/>
</dbReference>
<evidence type="ECO:0000256" key="1">
    <source>
        <dbReference type="SAM" id="MobiDB-lite"/>
    </source>
</evidence>
<feature type="transmembrane region" description="Helical" evidence="2">
    <location>
        <begin position="131"/>
        <end position="149"/>
    </location>
</feature>
<organism evidence="3 4">
    <name type="scientific">Yanghanlia caeni</name>
    <dbReference type="NCBI Taxonomy" id="3064283"/>
    <lineage>
        <taxon>Bacteria</taxon>
        <taxon>Pseudomonadati</taxon>
        <taxon>Pseudomonadota</taxon>
        <taxon>Betaproteobacteria</taxon>
        <taxon>Burkholderiales</taxon>
        <taxon>Alcaligenaceae</taxon>
        <taxon>Yanghanlia</taxon>
    </lineage>
</organism>
<dbReference type="Gene3D" id="1.10.260.40">
    <property type="entry name" value="lambda repressor-like DNA-binding domains"/>
    <property type="match status" value="1"/>
</dbReference>
<dbReference type="EMBL" id="JAUZQE010000004">
    <property type="protein sequence ID" value="MDR4124937.1"/>
    <property type="molecule type" value="Genomic_DNA"/>
</dbReference>
<keyword evidence="4" id="KW-1185">Reference proteome</keyword>
<name>A0ABU1D3D1_9BURK</name>
<evidence type="ECO:0000256" key="2">
    <source>
        <dbReference type="SAM" id="Phobius"/>
    </source>
</evidence>
<dbReference type="Proteomes" id="UP001232156">
    <property type="component" value="Unassembled WGS sequence"/>
</dbReference>
<proteinExistence type="predicted"/>
<keyword evidence="2" id="KW-0812">Transmembrane</keyword>
<dbReference type="InterPro" id="IPR010982">
    <property type="entry name" value="Lambda_DNA-bd_dom_sf"/>
</dbReference>
<dbReference type="PANTHER" id="PTHR34475:SF1">
    <property type="entry name" value="CYTOSKELETON PROTEIN RODZ"/>
    <property type="match status" value="1"/>
</dbReference>
<evidence type="ECO:0000313" key="3">
    <source>
        <dbReference type="EMBL" id="MDR4124937.1"/>
    </source>
</evidence>
<feature type="region of interest" description="Disordered" evidence="1">
    <location>
        <begin position="1"/>
        <end position="29"/>
    </location>
</feature>
<dbReference type="Pfam" id="PF13413">
    <property type="entry name" value="HTH_25"/>
    <property type="match status" value="1"/>
</dbReference>
<reference evidence="3 4" key="1">
    <citation type="submission" date="2023-08" db="EMBL/GenBank/DDBJ databases">
        <title>Alcaligenaceae gen. nov., a novel taxon isolated from the sludge of Yixing Pesticide Factory.</title>
        <authorList>
            <person name="Ruan L."/>
        </authorList>
    </citation>
    <scope>NUCLEOTIDE SEQUENCE [LARGE SCALE GENOMIC DNA]</scope>
    <source>
        <strain evidence="3 4">LG-2</strain>
    </source>
</reference>
<keyword evidence="2" id="KW-1133">Transmembrane helix</keyword>
<sequence length="171" mass="18970">MTQSLLEKEEQDAPESGTAAPTGVGPTLRSMREARRISVNEVSQRLKFSVRQIEALEAEDWSRLPTGVPLRGFVRNYARYMEADVESVLVLLDNQVGPTAARSIMAAPGIAPSVSRDAEIPTSPEGAHRPWGWLLIILALLIIAGFYAIDRGWVPESWLVFDWLRDIANND</sequence>
<evidence type="ECO:0000313" key="4">
    <source>
        <dbReference type="Proteomes" id="UP001232156"/>
    </source>
</evidence>
<keyword evidence="2" id="KW-0472">Membrane</keyword>
<dbReference type="PANTHER" id="PTHR34475">
    <property type="match status" value="1"/>
</dbReference>
<accession>A0ABU1D3D1</accession>
<dbReference type="InterPro" id="IPR050400">
    <property type="entry name" value="Bact_Cytoskel_RodZ"/>
</dbReference>
<comment type="caution">
    <text evidence="3">The sequence shown here is derived from an EMBL/GenBank/DDBJ whole genome shotgun (WGS) entry which is preliminary data.</text>
</comment>